<keyword evidence="5" id="KW-0687">Ribonucleoprotein</keyword>
<organism evidence="10">
    <name type="scientific">Trebouxia aggregata</name>
    <dbReference type="NCBI Taxonomy" id="160068"/>
    <lineage>
        <taxon>Eukaryota</taxon>
        <taxon>Viridiplantae</taxon>
        <taxon>Chlorophyta</taxon>
        <taxon>core chlorophytes</taxon>
        <taxon>Trebouxiophyceae</taxon>
        <taxon>Trebouxiales</taxon>
        <taxon>Trebouxiaceae</taxon>
        <taxon>Trebouxia</taxon>
    </lineage>
</organism>
<dbReference type="SUPFAM" id="SSF54821">
    <property type="entry name" value="Ribosomal protein S3 C-terminal domain"/>
    <property type="match status" value="1"/>
</dbReference>
<feature type="domain" description="Small ribosomal subunit protein uS3 C-terminal" evidence="9">
    <location>
        <begin position="569"/>
        <end position="654"/>
    </location>
</feature>
<dbReference type="Pfam" id="PF00189">
    <property type="entry name" value="Ribosomal_S3_C"/>
    <property type="match status" value="1"/>
</dbReference>
<name>G8XP60_9CHLO</name>
<evidence type="ECO:0000256" key="2">
    <source>
        <dbReference type="ARBA" id="ARBA00010761"/>
    </source>
</evidence>
<evidence type="ECO:0000256" key="8">
    <source>
        <dbReference type="SAM" id="MobiDB-lite"/>
    </source>
</evidence>
<reference evidence="10" key="1">
    <citation type="submission" date="2007-08" db="EMBL/GenBank/DDBJ databases">
        <title>Divergence order of chlorophyte green algal lineages as inferred from the chloroplast and mitochondrial genomes.</title>
        <authorList>
            <person name="Pombert J.-F."/>
            <person name="Belanger A.-S."/>
            <person name="Gagnon J."/>
            <person name="Otis C."/>
            <person name="Lemieux C."/>
            <person name="Turmel M."/>
        </authorList>
    </citation>
    <scope>NUCLEOTIDE SEQUENCE</scope>
    <source>
        <strain evidence="10">SAG 219-1d</strain>
    </source>
</reference>
<dbReference type="InterPro" id="IPR036419">
    <property type="entry name" value="Ribosomal_S3_C_sf"/>
</dbReference>
<gene>
    <name evidence="10" type="primary">rps3</name>
</gene>
<evidence type="ECO:0000256" key="6">
    <source>
        <dbReference type="ARBA" id="ARBA00035157"/>
    </source>
</evidence>
<dbReference type="GO" id="GO:0005739">
    <property type="term" value="C:mitochondrion"/>
    <property type="evidence" value="ECO:0007669"/>
    <property type="project" value="UniProtKB-SubCell"/>
</dbReference>
<comment type="subcellular location">
    <subcellularLocation>
        <location evidence="1">Mitochondrion</location>
    </subcellularLocation>
</comment>
<proteinExistence type="inferred from homology"/>
<feature type="region of interest" description="Disordered" evidence="8">
    <location>
        <begin position="431"/>
        <end position="471"/>
    </location>
</feature>
<dbReference type="PANTHER" id="PTHR35928">
    <property type="entry name" value="RIBOSOMAL PROTEIN S3, MITOCHONDRIAL"/>
    <property type="match status" value="1"/>
</dbReference>
<comment type="similarity">
    <text evidence="2">Belongs to the universal ribosomal protein uS3 family.</text>
</comment>
<dbReference type="InterPro" id="IPR009019">
    <property type="entry name" value="KH_sf_prok-type"/>
</dbReference>
<feature type="compositionally biased region" description="Polar residues" evidence="8">
    <location>
        <begin position="460"/>
        <end position="471"/>
    </location>
</feature>
<sequence length="657" mass="76820">MGQKVNPISLRLEKTNRHFDSCWYEDYNYTDLLLQDLKIKNYFKTVLNQITYPEGRILIENLPKKSNINLFYWNPSLSRQKKKIRFQLQDYKDNKKSKKEKKKVQSFFLFPGQKYWNQEKNVIFTLAQQGLEGWKNSLTAPLHLYKKNVQLDKFSSFSSPSFLVEKSVNQKKAELLQSRKEIESISDLVQTKERSNKIETEKGCTSLVSRAAQGIQPTQPGLSPKGDQLPYSIIPRNKAKESKQEGAFLFQGIRSMLLKKNTYKEDVYNQEILKAYRRDNKKTKSDSKIEEIIQSNLGIDKQAVLLSTPYPSVDRHYVVKGKAFSYKQSNPFPRRDNHFCKNFTNSTSGMGDKNINKFLLQFILNCRDCNKLVGKQDTDNKWGRERFFVRYLLSQLYGKFLQNKSVSSQETLRLISIFKFFFHQKKKKQKPIIHSTRDSKTRLKSPNFEGKQHRSKKVQKQPNPQKGITQVNTYSPSEYIQRGLVKSFDFKRKAQEQLFSLAQQKHDTFYKSKILKKRVLPGLYSSNKVLKSHLESFLSNSYNSFFNLHLFRTLIEMQGALFLVQEIIYYLERKIPFRRIKTQILREIPHYKHIKGVRITCSGRVGGRSKKAQRSKTQSVKIGQTPLGVFSSKIDFASKSALTRFGLIGVKVWVCYR</sequence>
<dbReference type="GO" id="GO:1990904">
    <property type="term" value="C:ribonucleoprotein complex"/>
    <property type="evidence" value="ECO:0007669"/>
    <property type="project" value="UniProtKB-KW"/>
</dbReference>
<evidence type="ECO:0000256" key="5">
    <source>
        <dbReference type="ARBA" id="ARBA00023274"/>
    </source>
</evidence>
<dbReference type="GO" id="GO:0003723">
    <property type="term" value="F:RNA binding"/>
    <property type="evidence" value="ECO:0007669"/>
    <property type="project" value="InterPro"/>
</dbReference>
<dbReference type="GO" id="GO:0006412">
    <property type="term" value="P:translation"/>
    <property type="evidence" value="ECO:0007669"/>
    <property type="project" value="InterPro"/>
</dbReference>
<keyword evidence="4 10" id="KW-0496">Mitochondrion</keyword>
<dbReference type="InterPro" id="IPR044954">
    <property type="entry name" value="Ribosomal_uS3m_plant"/>
</dbReference>
<dbReference type="PANTHER" id="PTHR35928:SF2">
    <property type="entry name" value="SMALL RIBOSOMAL SUBUNIT PROTEIN US3M"/>
    <property type="match status" value="1"/>
</dbReference>
<dbReference type="GO" id="GO:0005840">
    <property type="term" value="C:ribosome"/>
    <property type="evidence" value="ECO:0007669"/>
    <property type="project" value="UniProtKB-KW"/>
</dbReference>
<evidence type="ECO:0000256" key="3">
    <source>
        <dbReference type="ARBA" id="ARBA00022980"/>
    </source>
</evidence>
<evidence type="ECO:0000256" key="4">
    <source>
        <dbReference type="ARBA" id="ARBA00023128"/>
    </source>
</evidence>
<evidence type="ECO:0000259" key="9">
    <source>
        <dbReference type="Pfam" id="PF00189"/>
    </source>
</evidence>
<dbReference type="EMBL" id="EU123944">
    <property type="protein sequence ID" value="ABX82543.1"/>
    <property type="molecule type" value="Genomic_DNA"/>
</dbReference>
<dbReference type="AlphaFoldDB" id="G8XP60"/>
<dbReference type="Gene3D" id="3.30.300.20">
    <property type="match status" value="1"/>
</dbReference>
<dbReference type="GO" id="GO:0003735">
    <property type="term" value="F:structural constituent of ribosome"/>
    <property type="evidence" value="ECO:0007669"/>
    <property type="project" value="InterPro"/>
</dbReference>
<accession>G8XP60</accession>
<keyword evidence="3 10" id="KW-0689">Ribosomal protein</keyword>
<dbReference type="InterPro" id="IPR015946">
    <property type="entry name" value="KH_dom-like_a/b"/>
</dbReference>
<dbReference type="InterPro" id="IPR001351">
    <property type="entry name" value="Ribosomal_uS3_C"/>
</dbReference>
<evidence type="ECO:0000256" key="1">
    <source>
        <dbReference type="ARBA" id="ARBA00004173"/>
    </source>
</evidence>
<geneLocation type="mitochondrion" evidence="10"/>
<evidence type="ECO:0000256" key="7">
    <source>
        <dbReference type="ARBA" id="ARBA00035414"/>
    </source>
</evidence>
<protein>
    <recommendedName>
        <fullName evidence="6">Small ribosomal subunit protein uS3m</fullName>
    </recommendedName>
    <alternativeName>
        <fullName evidence="7">Ribosomal protein S3, mitochondrial</fullName>
    </alternativeName>
</protein>
<dbReference type="SUPFAM" id="SSF54814">
    <property type="entry name" value="Prokaryotic type KH domain (KH-domain type II)"/>
    <property type="match status" value="1"/>
</dbReference>
<evidence type="ECO:0000313" key="10">
    <source>
        <dbReference type="EMBL" id="ABX82543.1"/>
    </source>
</evidence>
<dbReference type="Gene3D" id="3.30.1140.32">
    <property type="entry name" value="Ribosomal protein S3, C-terminal domain"/>
    <property type="match status" value="1"/>
</dbReference>